<accession>A0A150FZ04</accession>
<feature type="compositionally biased region" description="Low complexity" evidence="1">
    <location>
        <begin position="259"/>
        <end position="269"/>
    </location>
</feature>
<evidence type="ECO:0000256" key="1">
    <source>
        <dbReference type="SAM" id="MobiDB-lite"/>
    </source>
</evidence>
<dbReference type="AlphaFoldDB" id="A0A150FZ04"/>
<evidence type="ECO:0000313" key="3">
    <source>
        <dbReference type="Proteomes" id="UP000075714"/>
    </source>
</evidence>
<reference evidence="3" key="1">
    <citation type="journal article" date="2016" name="Nat. Commun.">
        <title>The Gonium pectorale genome demonstrates co-option of cell cycle regulation during the evolution of multicellularity.</title>
        <authorList>
            <person name="Hanschen E.R."/>
            <person name="Marriage T.N."/>
            <person name="Ferris P.J."/>
            <person name="Hamaji T."/>
            <person name="Toyoda A."/>
            <person name="Fujiyama A."/>
            <person name="Neme R."/>
            <person name="Noguchi H."/>
            <person name="Minakuchi Y."/>
            <person name="Suzuki M."/>
            <person name="Kawai-Toyooka H."/>
            <person name="Smith D.R."/>
            <person name="Sparks H."/>
            <person name="Anderson J."/>
            <person name="Bakaric R."/>
            <person name="Luria V."/>
            <person name="Karger A."/>
            <person name="Kirschner M.W."/>
            <person name="Durand P.M."/>
            <person name="Michod R.E."/>
            <person name="Nozaki H."/>
            <person name="Olson B.J."/>
        </authorList>
    </citation>
    <scope>NUCLEOTIDE SEQUENCE [LARGE SCALE GENOMIC DNA]</scope>
    <source>
        <strain evidence="3">NIES-2863</strain>
    </source>
</reference>
<name>A0A150FZ04_GONPE</name>
<organism evidence="2 3">
    <name type="scientific">Gonium pectorale</name>
    <name type="common">Green alga</name>
    <dbReference type="NCBI Taxonomy" id="33097"/>
    <lineage>
        <taxon>Eukaryota</taxon>
        <taxon>Viridiplantae</taxon>
        <taxon>Chlorophyta</taxon>
        <taxon>core chlorophytes</taxon>
        <taxon>Chlorophyceae</taxon>
        <taxon>CS clade</taxon>
        <taxon>Chlamydomonadales</taxon>
        <taxon>Volvocaceae</taxon>
        <taxon>Gonium</taxon>
    </lineage>
</organism>
<feature type="region of interest" description="Disordered" evidence="1">
    <location>
        <begin position="247"/>
        <end position="269"/>
    </location>
</feature>
<comment type="caution">
    <text evidence="2">The sequence shown here is derived from an EMBL/GenBank/DDBJ whole genome shotgun (WGS) entry which is preliminary data.</text>
</comment>
<sequence length="269" mass="28092">MAVEMRSDPNAPPELAGTFFVEPVGLPHLGSFSSGSSMRDYYVMTQEGYTITSYDYSGLPVSSAFQPPIDALPENVCINATRPRGLLHPRTYLLAFYRADALQRLHREGWAASASFPDDWEALLELLAAHKAAVEAPSAQSIDEGGSSGKPVAGALPSHGLCITTHDECGRLGDVWAAIAASIVQTTGTPQGVYWDLQAPPPSAKSLVNTTGWQYAADVLKRLLAYNVMDLNHLATTAAAAAAATAAGNGSAGGGSSDGGRNSSSTHST</sequence>
<keyword evidence="3" id="KW-1185">Reference proteome</keyword>
<dbReference type="STRING" id="33097.A0A150FZ04"/>
<proteinExistence type="predicted"/>
<gene>
    <name evidence="2" type="ORF">GPECTOR_115g337</name>
</gene>
<dbReference type="OrthoDB" id="544542at2759"/>
<evidence type="ECO:0000313" key="2">
    <source>
        <dbReference type="EMBL" id="KXZ42843.1"/>
    </source>
</evidence>
<dbReference type="Proteomes" id="UP000075714">
    <property type="component" value="Unassembled WGS sequence"/>
</dbReference>
<protein>
    <submittedName>
        <fullName evidence="2">Uncharacterized protein</fullName>
    </submittedName>
</protein>
<dbReference type="EMBL" id="LSYV01000115">
    <property type="protein sequence ID" value="KXZ42843.1"/>
    <property type="molecule type" value="Genomic_DNA"/>
</dbReference>